<protein>
    <recommendedName>
        <fullName evidence="1">Filamentous haemagglutinin FhaB/tRNA nuclease CdiA-like TPS domain-containing protein</fullName>
    </recommendedName>
</protein>
<evidence type="ECO:0000313" key="3">
    <source>
        <dbReference type="Proteomes" id="UP000003175"/>
    </source>
</evidence>
<dbReference type="InterPro" id="IPR010069">
    <property type="entry name" value="CdiA_FHA1_rpt"/>
</dbReference>
<gene>
    <name evidence="2" type="ORF">HMPREF9432_01979</name>
</gene>
<dbReference type="InterPro" id="IPR011050">
    <property type="entry name" value="Pectin_lyase_fold/virulence"/>
</dbReference>
<dbReference type="SUPFAM" id="SSF51126">
    <property type="entry name" value="Pectin lyase-like"/>
    <property type="match status" value="1"/>
</dbReference>
<dbReference type="NCBIfam" id="TIGR01731">
    <property type="entry name" value="fil_hemag_20aa"/>
    <property type="match status" value="4"/>
</dbReference>
<reference evidence="2 3" key="1">
    <citation type="submission" date="2011-08" db="EMBL/GenBank/DDBJ databases">
        <title>The Genome Sequence of Selenomonas noxia F0398.</title>
        <authorList>
            <consortium name="The Broad Institute Genome Sequencing Platform"/>
            <person name="Earl A."/>
            <person name="Ward D."/>
            <person name="Feldgarden M."/>
            <person name="Gevers D."/>
            <person name="Izard J."/>
            <person name="Ganesan A."/>
            <person name="Blanton J.M."/>
            <person name="Baranova O.V."/>
            <person name="Tanner A.C."/>
            <person name="Dewhirst F.E."/>
            <person name="Young S.K."/>
            <person name="Zeng Q."/>
            <person name="Gargeya S."/>
            <person name="Fitzgerald M."/>
            <person name="Haas B."/>
            <person name="Abouelleil A."/>
            <person name="Alvarado L."/>
            <person name="Arachchi H.M."/>
            <person name="Berlin A."/>
            <person name="Brown A."/>
            <person name="Chapman S.B."/>
            <person name="Chen Z."/>
            <person name="Dunbar C."/>
            <person name="Freedman E."/>
            <person name="Gearin G."/>
            <person name="Gellesch M."/>
            <person name="Goldberg J."/>
            <person name="Griggs A."/>
            <person name="Gujja S."/>
            <person name="Heiman D."/>
            <person name="Howarth C."/>
            <person name="Larson L."/>
            <person name="Lui A."/>
            <person name="MacDonald P.J.P."/>
            <person name="Montmayeur A."/>
            <person name="Murphy C."/>
            <person name="Neiman D."/>
            <person name="Pearson M."/>
            <person name="Priest M."/>
            <person name="Roberts A."/>
            <person name="Saif S."/>
            <person name="Shea T."/>
            <person name="Shenoy N."/>
            <person name="Sisk P."/>
            <person name="Stolte C."/>
            <person name="Sykes S."/>
            <person name="Wortman J."/>
            <person name="Nusbaum C."/>
            <person name="Birren B."/>
        </authorList>
    </citation>
    <scope>NUCLEOTIDE SEQUENCE [LARGE SCALE GENOMIC DNA]</scope>
    <source>
        <strain evidence="2 3">F0398</strain>
    </source>
</reference>
<dbReference type="EMBL" id="ADGH01000020">
    <property type="protein sequence ID" value="EHG23237.1"/>
    <property type="molecule type" value="Genomic_DNA"/>
</dbReference>
<dbReference type="NCBIfam" id="TIGR01901">
    <property type="entry name" value="adhes_NPXG"/>
    <property type="match status" value="1"/>
</dbReference>
<dbReference type="Pfam" id="PF13332">
    <property type="entry name" value="Fil_haemagg_2"/>
    <property type="match status" value="3"/>
</dbReference>
<dbReference type="RefSeq" id="WP_006697131.1">
    <property type="nucleotide sequence ID" value="NZ_JH376863.1"/>
</dbReference>
<comment type="caution">
    <text evidence="2">The sequence shown here is derived from an EMBL/GenBank/DDBJ whole genome shotgun (WGS) entry which is preliminary data.</text>
</comment>
<dbReference type="Pfam" id="PF05860">
    <property type="entry name" value="TPS"/>
    <property type="match status" value="1"/>
</dbReference>
<evidence type="ECO:0000259" key="1">
    <source>
        <dbReference type="SMART" id="SM00912"/>
    </source>
</evidence>
<organism evidence="2 3">
    <name type="scientific">Selenomonas noxia F0398</name>
    <dbReference type="NCBI Taxonomy" id="702437"/>
    <lineage>
        <taxon>Bacteria</taxon>
        <taxon>Bacillati</taxon>
        <taxon>Bacillota</taxon>
        <taxon>Negativicutes</taxon>
        <taxon>Selenomonadales</taxon>
        <taxon>Selenomonadaceae</taxon>
        <taxon>Selenomonas</taxon>
    </lineage>
</organism>
<dbReference type="InterPro" id="IPR025157">
    <property type="entry name" value="Hemagglutinin_rpt"/>
</dbReference>
<feature type="domain" description="Filamentous haemagglutinin FhaB/tRNA nuclease CdiA-like TPS" evidence="1">
    <location>
        <begin position="1"/>
        <end position="113"/>
    </location>
</feature>
<evidence type="ECO:0000313" key="2">
    <source>
        <dbReference type="EMBL" id="EHG23237.1"/>
    </source>
</evidence>
<accession>A0ABP2MMQ8</accession>
<dbReference type="InterPro" id="IPR012334">
    <property type="entry name" value="Pectin_lyas_fold"/>
</dbReference>
<proteinExistence type="predicted"/>
<dbReference type="SMART" id="SM00912">
    <property type="entry name" value="Haemagg_act"/>
    <property type="match status" value="1"/>
</dbReference>
<feature type="non-terminal residue" evidence="2">
    <location>
        <position position="1469"/>
    </location>
</feature>
<dbReference type="Proteomes" id="UP000003175">
    <property type="component" value="Unassembled WGS sequence"/>
</dbReference>
<keyword evidence="3" id="KW-1185">Reference proteome</keyword>
<sequence length="1469" mass="157252">QITAPSGEVSLNRYDAFSVPERGAILNNAFLFANTQLAGYIEGNPNLIGGPARIIVNEVTSKNPSELRGFLEVAGAKASVVIANPNGILADGAGFLNTSRAILATGRSETDAAGNFTGIRVDDGSVLITGKGLDARGANAAEIYARAIEVNAGLWANHAKIVAGINDVGRDGSVTPIAASDSALRSAPSYAIDLADIGGMYASRVELVGTEKGLGVNLGGTVSATRAVSLDVNGNLRTSGNLYSDGSTAVRAEDIENHGLIYGGKDTTVTAAALTNSADGRIYGDTIRIQAKTITNETDAALEERLAKEMKVLKEREAEVEEAHQSILMHEPARRKFGGRNLHAIVDRYNEDIGAAQDAYDAQQAIVEKTKTALAEKPAGVIAARKELTLSAENIKNSGSALLYSGGDLSLTANEELKNHGARIEAQGNMTITAPVVRNENAAFAAKRVVTERHYNPTKILINEQGHKEEGKVFPASEFRNLSSGYGAYHSQVALKPIYEPAAYEKIRPLTPEEIANGETPVPEELIGTLAPNYAYDDPIFKELGVTSMNTPRPKNGDPAQAAWDTQYQGILAELNEKIAAHNEEAKKYNAPIEEAAGQKIHHLTFIETYAQTSEEQVTSSMPGNIRAGGSIELHGDTVNKDSNIIAGGTLHTTGALTQEAKKQQAQTIALGTTQGSHTGKRSWYHPGHIRHYHTPVFMTPEVARSEPSPIGVGLYEGGIARENLTDEQRRRIHNALSPFGLAPDGFAKGSGGEGPEHLLVSALYRVHPESTAKYLIETDPAFTDRRKFLSSDYMYQRLRWDPDKVPKRIGDGFYEQQLLAEQILRRTGKRHLDGYTDDEAAFQALMDAGISYAAEMNIAPGVALTKEQIEALTSDMIWLEEREVYVRGKKERAVYPVLYMKNTNGLRLTAGGSLISAKNISVETTKALKNAGTLYAENIRAHAGDIENEGMILAKDVTLTSDTDIKTTGTIQGESSVLLDAKDNIYAESTTEKLPHQDALDQTANISVKNDEGTLLMRAGRNIELTGANLSAQGKNGSIQLTAGNDIVLDTKRLQSEKDMTLDSSNYLRTKRGTEFVTEIQADGNVSLAAGNDLSARAAAIASKNADVSLTAGNDVNITAGTETAEDHYAIRYKERGLFSSKTTTIRTDSEERSALSANISGKNIHISAAKDAELQAANVIADGSANISATRNLTLSSAENYARLDHYKEVKKSGIFSSGGLGFTIGTQRTKTDHDREATTQQGTNIAALGGNVSLTAGETAHLTSANVLAGKEASVTAKETTIDGRENVYRESYTKEVKTSGLTVSFGHGLIDLGQEFYAPLKRIGEVEDDRLKAAYAWRTGRLIHDYFGKKALALHKAYTPSLNLSLGTSRSYNRSENVTKEYAGSMIRAGELANLTAAERDLTVKGSAIIGSDVSLAAKGNVRLEAGENTSVTTTANKYSSASIGASFGINGLSDISIDVSRAKG</sequence>
<name>A0ABP2MMQ8_9FIRM</name>
<dbReference type="Gene3D" id="2.160.20.10">
    <property type="entry name" value="Single-stranded right-handed beta-helix, Pectin lyase-like"/>
    <property type="match status" value="1"/>
</dbReference>
<dbReference type="InterPro" id="IPR008638">
    <property type="entry name" value="FhaB/CdiA-like_TPS"/>
</dbReference>
<feature type="non-terminal residue" evidence="2">
    <location>
        <position position="1"/>
    </location>
</feature>